<keyword evidence="2" id="KW-1185">Reference proteome</keyword>
<evidence type="ECO:0000313" key="1">
    <source>
        <dbReference type="EMBL" id="GCE19653.1"/>
    </source>
</evidence>
<gene>
    <name evidence="1" type="ORF">KDK_34530</name>
</gene>
<dbReference type="Proteomes" id="UP000287188">
    <property type="component" value="Unassembled WGS sequence"/>
</dbReference>
<organism evidence="1 2">
    <name type="scientific">Dictyobacter kobayashii</name>
    <dbReference type="NCBI Taxonomy" id="2014872"/>
    <lineage>
        <taxon>Bacteria</taxon>
        <taxon>Bacillati</taxon>
        <taxon>Chloroflexota</taxon>
        <taxon>Ktedonobacteria</taxon>
        <taxon>Ktedonobacterales</taxon>
        <taxon>Dictyobacteraceae</taxon>
        <taxon>Dictyobacter</taxon>
    </lineage>
</organism>
<dbReference type="PANTHER" id="PTHR37560:SF2">
    <property type="entry name" value="DUF711 DOMAIN-CONTAINING PROTEIN"/>
    <property type="match status" value="1"/>
</dbReference>
<accession>A0A402AKM9</accession>
<dbReference type="Pfam" id="PF05167">
    <property type="entry name" value="DUF711"/>
    <property type="match status" value="1"/>
</dbReference>
<reference evidence="2" key="1">
    <citation type="submission" date="2018-12" db="EMBL/GenBank/DDBJ databases">
        <title>Tengunoibacter tsumagoiensis gen. nov., sp. nov., Dictyobacter kobayashii sp. nov., D. alpinus sp. nov., and D. joshuensis sp. nov. and description of Dictyobacteraceae fam. nov. within the order Ktedonobacterales isolated from Tengu-no-mugimeshi.</title>
        <authorList>
            <person name="Wang C.M."/>
            <person name="Zheng Y."/>
            <person name="Sakai Y."/>
            <person name="Toyoda A."/>
            <person name="Minakuchi Y."/>
            <person name="Abe K."/>
            <person name="Yokota A."/>
            <person name="Yabe S."/>
        </authorList>
    </citation>
    <scope>NUCLEOTIDE SEQUENCE [LARGE SCALE GENOMIC DNA]</scope>
    <source>
        <strain evidence="2">Uno11</strain>
    </source>
</reference>
<evidence type="ECO:0000313" key="2">
    <source>
        <dbReference type="Proteomes" id="UP000287188"/>
    </source>
</evidence>
<sequence>MSLPTIRTITLGIAASHPIAHQTFVEARQILQQARVRYEDAGYELQTLRLSTRPFLDDLANWSPRAILEYVQDRQLLLNELGLEYCSLGTAFASRPAFPLERLSLLGDILIATNSMSTTVSLADPEHGMRPEVALPVAQLMLRLAHETPEGFGNFRFAMLACVAPGSPFFPAAYHAGPTSLGCGLQGASLITEALQTLQADGQRPLDLRQITESVGNLLEEKVRPVVSLGQQIAREAGVQFEGIDLSPAPMGEVSIAHAMELCGYGRFGEPGTLAVAAALTAALKSTSLPTCGYNGLMLPVLEDALLGQRWAQGAVNAHQLLLYSAVCGTGLDTIPLAGDSTPESIAHLLLDVATLAVRYQKPLSARLFPVPGRRAGDYTQFTSPYLTNTRIAP</sequence>
<dbReference type="PANTHER" id="PTHR37560">
    <property type="entry name" value="UPF0210 PROTEIN SPR0218"/>
    <property type="match status" value="1"/>
</dbReference>
<dbReference type="AlphaFoldDB" id="A0A402AKM9"/>
<comment type="caution">
    <text evidence="1">The sequence shown here is derived from an EMBL/GenBank/DDBJ whole genome shotgun (WGS) entry which is preliminary data.</text>
</comment>
<dbReference type="Gene3D" id="3.20.70.20">
    <property type="match status" value="1"/>
</dbReference>
<protein>
    <submittedName>
        <fullName evidence="1">UPF0210 protein</fullName>
    </submittedName>
</protein>
<dbReference type="SUPFAM" id="SSF51998">
    <property type="entry name" value="PFL-like glycyl radical enzymes"/>
    <property type="match status" value="1"/>
</dbReference>
<dbReference type="RefSeq" id="WP_126551494.1">
    <property type="nucleotide sequence ID" value="NZ_BIFS01000001.1"/>
</dbReference>
<name>A0A402AKM9_9CHLR</name>
<dbReference type="InterPro" id="IPR007841">
    <property type="entry name" value="UPF0210"/>
</dbReference>
<dbReference type="OrthoDB" id="9763001at2"/>
<dbReference type="EMBL" id="BIFS01000001">
    <property type="protein sequence ID" value="GCE19653.1"/>
    <property type="molecule type" value="Genomic_DNA"/>
</dbReference>
<proteinExistence type="predicted"/>